<dbReference type="Proteomes" id="UP001500280">
    <property type="component" value="Unassembled WGS sequence"/>
</dbReference>
<name>A0ABP4STB5_9ACTN</name>
<evidence type="ECO:0000256" key="1">
    <source>
        <dbReference type="SAM" id="Phobius"/>
    </source>
</evidence>
<reference evidence="3" key="1">
    <citation type="journal article" date="2019" name="Int. J. Syst. Evol. Microbiol.">
        <title>The Global Catalogue of Microorganisms (GCM) 10K type strain sequencing project: providing services to taxonomists for standard genome sequencing and annotation.</title>
        <authorList>
            <consortium name="The Broad Institute Genomics Platform"/>
            <consortium name="The Broad Institute Genome Sequencing Center for Infectious Disease"/>
            <person name="Wu L."/>
            <person name="Ma J."/>
        </authorList>
    </citation>
    <scope>NUCLEOTIDE SEQUENCE [LARGE SCALE GENOMIC DNA]</scope>
    <source>
        <strain evidence="3">JCM 14307</strain>
    </source>
</reference>
<keyword evidence="3" id="KW-1185">Reference proteome</keyword>
<organism evidence="2 3">
    <name type="scientific">Kribbella yunnanensis</name>
    <dbReference type="NCBI Taxonomy" id="190194"/>
    <lineage>
        <taxon>Bacteria</taxon>
        <taxon>Bacillati</taxon>
        <taxon>Actinomycetota</taxon>
        <taxon>Actinomycetes</taxon>
        <taxon>Propionibacteriales</taxon>
        <taxon>Kribbellaceae</taxon>
        <taxon>Kribbella</taxon>
    </lineage>
</organism>
<proteinExistence type="predicted"/>
<keyword evidence="1" id="KW-0812">Transmembrane</keyword>
<evidence type="ECO:0000313" key="3">
    <source>
        <dbReference type="Proteomes" id="UP001500280"/>
    </source>
</evidence>
<comment type="caution">
    <text evidence="2">The sequence shown here is derived from an EMBL/GenBank/DDBJ whole genome shotgun (WGS) entry which is preliminary data.</text>
</comment>
<accession>A0ABP4STB5</accession>
<feature type="transmembrane region" description="Helical" evidence="1">
    <location>
        <begin position="367"/>
        <end position="385"/>
    </location>
</feature>
<evidence type="ECO:0000313" key="2">
    <source>
        <dbReference type="EMBL" id="GAA1677883.1"/>
    </source>
</evidence>
<protein>
    <submittedName>
        <fullName evidence="2">Uncharacterized protein</fullName>
    </submittedName>
</protein>
<gene>
    <name evidence="2" type="ORF">GCM10009745_21730</name>
</gene>
<keyword evidence="1" id="KW-0472">Membrane</keyword>
<keyword evidence="1" id="KW-1133">Transmembrane helix</keyword>
<sequence length="386" mass="43099">MTDAVVTALREIANRDLYQRNAFHITGLSTGVDRRTTRRRQQHVTAVLEAGADLETSGSTDPDELRLAFDRLLGDPRRRLVDEVFGEWGRPNGDCGCDVPVHQAHDEAVYAHAYAIELLIQPPDPSPDHRIGLLNWWNAAGVRWTEAMAHPQFWQHLRDRVLTLDDWQLAAGAIDQIRGELPATLTGPLLDLATTSDYPAQVAKILERWPVGGDSRQRRLLEAMRTQYERAEDATVALLRRLQQGPHEVDPVINELGRSVLPMFRRLQVFLPSEEHQRTLTLRDDIALVYHNGAVGIANDGWVHDPRITFLFDEAEGYAGSDETRSKIAANRAAAQQLKSQGSFRAQNAAHRQNAPQQWDAEGCGCAIGILVLVALGIFLLIKAFS</sequence>
<dbReference type="RefSeq" id="WP_344149065.1">
    <property type="nucleotide sequence ID" value="NZ_BAAANF010000007.1"/>
</dbReference>
<dbReference type="EMBL" id="BAAANF010000007">
    <property type="protein sequence ID" value="GAA1677883.1"/>
    <property type="molecule type" value="Genomic_DNA"/>
</dbReference>